<gene>
    <name evidence="2" type="ORF">FPZ41_34070</name>
</gene>
<organism evidence="2 3">
    <name type="scientific">Streptomyces acidicola</name>
    <dbReference type="NCBI Taxonomy" id="2596892"/>
    <lineage>
        <taxon>Bacteria</taxon>
        <taxon>Bacillati</taxon>
        <taxon>Actinomycetota</taxon>
        <taxon>Actinomycetes</taxon>
        <taxon>Kitasatosporales</taxon>
        <taxon>Streptomycetaceae</taxon>
        <taxon>Streptomyces</taxon>
    </lineage>
</organism>
<dbReference type="Pfam" id="PF18029">
    <property type="entry name" value="Glyoxalase_6"/>
    <property type="match status" value="2"/>
</dbReference>
<comment type="caution">
    <text evidence="2">The sequence shown here is derived from an EMBL/GenBank/DDBJ whole genome shotgun (WGS) entry which is preliminary data.</text>
</comment>
<dbReference type="SUPFAM" id="SSF54593">
    <property type="entry name" value="Glyoxalase/Bleomycin resistance protein/Dihydroxybiphenyl dioxygenase"/>
    <property type="match status" value="2"/>
</dbReference>
<dbReference type="PANTHER" id="PTHR35908:SF1">
    <property type="entry name" value="CONSERVED PROTEIN"/>
    <property type="match status" value="1"/>
</dbReference>
<dbReference type="PANTHER" id="PTHR35908">
    <property type="entry name" value="HYPOTHETICAL FUSION PROTEIN"/>
    <property type="match status" value="1"/>
</dbReference>
<sequence>MTGTIRWAYAFVDRPMARFAQACDFWRAVITTGLSEPRGERDEFVTLLPEAAAACVKAQGVEQGDGGAHVDLAVEDAPALVDAAVRLGAEVVAPLYVGSVLRSPGGQLFCAVQWHGESVRPPVVEGSRLDQVCIDVAPAAFTSEVAFWTDLTGWDSRPGSLPEFHVLTPPAGLPLRILLQRLGTDRPASAHLDLACADIDAVRARHEDLGATVVAAGAHWTVMRDPAGGTYCLTSRDPETGGLPVASQA</sequence>
<feature type="domain" description="Glyoxalase-like" evidence="1">
    <location>
        <begin position="16"/>
        <end position="111"/>
    </location>
</feature>
<dbReference type="CDD" id="cd06587">
    <property type="entry name" value="VOC"/>
    <property type="match status" value="1"/>
</dbReference>
<evidence type="ECO:0000313" key="3">
    <source>
        <dbReference type="Proteomes" id="UP000373149"/>
    </source>
</evidence>
<dbReference type="InterPro" id="IPR029068">
    <property type="entry name" value="Glyas_Bleomycin-R_OHBP_Dase"/>
</dbReference>
<evidence type="ECO:0000313" key="2">
    <source>
        <dbReference type="EMBL" id="MPY53320.1"/>
    </source>
</evidence>
<reference evidence="2 3" key="1">
    <citation type="submission" date="2019-09" db="EMBL/GenBank/DDBJ databases">
        <authorList>
            <person name="Duangmal K."/>
            <person name="Teo W.F.A."/>
            <person name="Lipun K."/>
        </authorList>
    </citation>
    <scope>NUCLEOTIDE SEQUENCE [LARGE SCALE GENOMIC DNA]</scope>
    <source>
        <strain evidence="2 3">K1PN6</strain>
    </source>
</reference>
<accession>A0A5N8X122</accession>
<evidence type="ECO:0000259" key="1">
    <source>
        <dbReference type="Pfam" id="PF18029"/>
    </source>
</evidence>
<dbReference type="RefSeq" id="WP_152867448.1">
    <property type="nucleotide sequence ID" value="NZ_VMNX01000186.1"/>
</dbReference>
<name>A0A5N8X122_9ACTN</name>
<proteinExistence type="predicted"/>
<dbReference type="InterPro" id="IPR041581">
    <property type="entry name" value="Glyoxalase_6"/>
</dbReference>
<keyword evidence="3" id="KW-1185">Reference proteome</keyword>
<dbReference type="Proteomes" id="UP000373149">
    <property type="component" value="Unassembled WGS sequence"/>
</dbReference>
<protein>
    <submittedName>
        <fullName evidence="2">VOC family protein</fullName>
    </submittedName>
</protein>
<feature type="domain" description="Glyoxalase-like" evidence="1">
    <location>
        <begin position="131"/>
        <end position="234"/>
    </location>
</feature>
<dbReference type="AlphaFoldDB" id="A0A5N8X122"/>
<dbReference type="EMBL" id="VMNX01000186">
    <property type="protein sequence ID" value="MPY53320.1"/>
    <property type="molecule type" value="Genomic_DNA"/>
</dbReference>
<dbReference type="Gene3D" id="3.10.180.10">
    <property type="entry name" value="2,3-Dihydroxybiphenyl 1,2-Dioxygenase, domain 1"/>
    <property type="match status" value="2"/>
</dbReference>